<gene>
    <name evidence="2" type="ORF">DV20_08845</name>
</gene>
<dbReference type="EMBL" id="JMQI01000016">
    <property type="protein sequence ID" value="KDN22630.1"/>
    <property type="molecule type" value="Genomic_DNA"/>
</dbReference>
<evidence type="ECO:0000313" key="2">
    <source>
        <dbReference type="EMBL" id="KDN22630.1"/>
    </source>
</evidence>
<accession>A0A066U6C5</accession>
<protein>
    <submittedName>
        <fullName evidence="2">Uncharacterized protein</fullName>
    </submittedName>
</protein>
<dbReference type="AlphaFoldDB" id="A0A066U6C5"/>
<keyword evidence="3" id="KW-1185">Reference proteome</keyword>
<evidence type="ECO:0000313" key="3">
    <source>
        <dbReference type="Proteomes" id="UP000027345"/>
    </source>
</evidence>
<feature type="region of interest" description="Disordered" evidence="1">
    <location>
        <begin position="20"/>
        <end position="57"/>
    </location>
</feature>
<proteinExistence type="predicted"/>
<evidence type="ECO:0000256" key="1">
    <source>
        <dbReference type="SAM" id="MobiDB-lite"/>
    </source>
</evidence>
<sequence>MGSRVAIEAMVSMPALAITTSMRRSARRPGGHGRSQAGQVAHIGPPGPGDSGATEGLGLGCAGLGVEVEQGRVGAPGA</sequence>
<reference evidence="2 3" key="1">
    <citation type="submission" date="2014-05" db="EMBL/GenBank/DDBJ databases">
        <title>Draft genome sequence of Amycolatopsis rifamycinica DSM 46095.</title>
        <authorList>
            <person name="Lal R."/>
            <person name="Saxena A."/>
            <person name="Kumari R."/>
            <person name="Mukherjee U."/>
            <person name="Singh P."/>
            <person name="Sangwan N."/>
            <person name="Mahato N.K."/>
        </authorList>
    </citation>
    <scope>NUCLEOTIDE SEQUENCE [LARGE SCALE GENOMIC DNA]</scope>
    <source>
        <strain evidence="2 3">DSM 46095</strain>
    </source>
</reference>
<organism evidence="2 3">
    <name type="scientific">Amycolatopsis rifamycinica</name>
    <dbReference type="NCBI Taxonomy" id="287986"/>
    <lineage>
        <taxon>Bacteria</taxon>
        <taxon>Bacillati</taxon>
        <taxon>Actinomycetota</taxon>
        <taxon>Actinomycetes</taxon>
        <taxon>Pseudonocardiales</taxon>
        <taxon>Pseudonocardiaceae</taxon>
        <taxon>Amycolatopsis</taxon>
    </lineage>
</organism>
<name>A0A066U6C5_9PSEU</name>
<comment type="caution">
    <text evidence="2">The sequence shown here is derived from an EMBL/GenBank/DDBJ whole genome shotgun (WGS) entry which is preliminary data.</text>
</comment>
<dbReference type="Proteomes" id="UP000027345">
    <property type="component" value="Unassembled WGS sequence"/>
</dbReference>